<dbReference type="RefSeq" id="WP_183590831.1">
    <property type="nucleotide sequence ID" value="NZ_JACHWR010000001.1"/>
</dbReference>
<dbReference type="Pfam" id="PF00884">
    <property type="entry name" value="Sulfatase"/>
    <property type="match status" value="1"/>
</dbReference>
<feature type="region of interest" description="Disordered" evidence="1">
    <location>
        <begin position="33"/>
        <end position="56"/>
    </location>
</feature>
<dbReference type="CDD" id="cd16147">
    <property type="entry name" value="G6S"/>
    <property type="match status" value="1"/>
</dbReference>
<protein>
    <submittedName>
        <fullName evidence="4">Arylsulfatase A-like enzyme</fullName>
    </submittedName>
</protein>
<keyword evidence="5" id="KW-1185">Reference proteome</keyword>
<dbReference type="Proteomes" id="UP000589626">
    <property type="component" value="Unassembled WGS sequence"/>
</dbReference>
<dbReference type="PANTHER" id="PTHR43108:SF8">
    <property type="entry name" value="SD21168P"/>
    <property type="match status" value="1"/>
</dbReference>
<feature type="chain" id="PRO_5038885199" evidence="2">
    <location>
        <begin position="31"/>
        <end position="534"/>
    </location>
</feature>
<evidence type="ECO:0000259" key="3">
    <source>
        <dbReference type="Pfam" id="PF00884"/>
    </source>
</evidence>
<feature type="signal peptide" evidence="2">
    <location>
        <begin position="1"/>
        <end position="30"/>
    </location>
</feature>
<evidence type="ECO:0000256" key="1">
    <source>
        <dbReference type="SAM" id="MobiDB-lite"/>
    </source>
</evidence>
<evidence type="ECO:0000256" key="2">
    <source>
        <dbReference type="SAM" id="SignalP"/>
    </source>
</evidence>
<gene>
    <name evidence="4" type="ORF">FHU40_000650</name>
</gene>
<dbReference type="InterPro" id="IPR017850">
    <property type="entry name" value="Alkaline_phosphatase_core_sf"/>
</dbReference>
<name>A0A7W4YZ74_9ACTN</name>
<dbReference type="Gene3D" id="3.40.720.10">
    <property type="entry name" value="Alkaline Phosphatase, subunit A"/>
    <property type="match status" value="1"/>
</dbReference>
<organism evidence="4 5">
    <name type="scientific">Nocardioides soli</name>
    <dbReference type="NCBI Taxonomy" id="1036020"/>
    <lineage>
        <taxon>Bacteria</taxon>
        <taxon>Bacillati</taxon>
        <taxon>Actinomycetota</taxon>
        <taxon>Actinomycetes</taxon>
        <taxon>Propionibacteriales</taxon>
        <taxon>Nocardioidaceae</taxon>
        <taxon>Nocardioides</taxon>
    </lineage>
</organism>
<keyword evidence="2" id="KW-0732">Signal</keyword>
<dbReference type="SUPFAM" id="SSF53649">
    <property type="entry name" value="Alkaline phosphatase-like"/>
    <property type="match status" value="1"/>
</dbReference>
<accession>A0A7W4YZ74</accession>
<proteinExistence type="predicted"/>
<dbReference type="InterPro" id="IPR000917">
    <property type="entry name" value="Sulfatase_N"/>
</dbReference>
<dbReference type="EMBL" id="JACHWR010000001">
    <property type="protein sequence ID" value="MBB3040849.1"/>
    <property type="molecule type" value="Genomic_DNA"/>
</dbReference>
<evidence type="ECO:0000313" key="5">
    <source>
        <dbReference type="Proteomes" id="UP000589626"/>
    </source>
</evidence>
<dbReference type="AlphaFoldDB" id="A0A7W4YZ74"/>
<dbReference type="PANTHER" id="PTHR43108">
    <property type="entry name" value="N-ACETYLGLUCOSAMINE-6-SULFATASE FAMILY MEMBER"/>
    <property type="match status" value="1"/>
</dbReference>
<comment type="caution">
    <text evidence="4">The sequence shown here is derived from an EMBL/GenBank/DDBJ whole genome shotgun (WGS) entry which is preliminary data.</text>
</comment>
<sequence length="534" mass="59029">MSSSTAPSSRSVRRSGRLALAAVLSGSLVAAGCTGDGSDAEQARKPAYHAPERTAPVRAPAERDVVLTDPATPAPLRGVPDRPNLLMITLDDAAWEDMQYLPHVQELLVEGGMTLEDGLSPTPVCVPARATLLTGQYAQNHGALTINGEGGGFTAFEDDDTLPVALQDAGYDTMFLGKYLNGYTEEHVDHQPPGWTVWRPTVDFSTYNFEDPQLLVDGEVVETHTYSTTLLSDQSTELLEDPRREQRPWYLWLNYVAPHHGGPVEDDDPKALYPDDEHALATTVPEERDRDTFADLDLPDKPNMFEADPSDKVVVSAAREPVAQQRRAQMREAHQQRVEALQSVDRAVARTVDTLRRTGQLDDTYVVLTSDNGFVLGEHNLEGKLWYFREIVGVPMYIRGPGIPAGTVSRTPVSNADWAPTFAALAGATMGREVDGVDVLPWLDARASRRVVPIAGWPIKGGRTPLYTGVVVGPWTYVQGRRGQPELYYRSVDPYQLDNLATDRRYRAKLKELRRISREYRDCAGGACPSEFYR</sequence>
<feature type="domain" description="Sulfatase N-terminal" evidence="3">
    <location>
        <begin position="83"/>
        <end position="428"/>
    </location>
</feature>
<reference evidence="4 5" key="1">
    <citation type="submission" date="2020-08" db="EMBL/GenBank/DDBJ databases">
        <title>Sequencing the genomes of 1000 actinobacteria strains.</title>
        <authorList>
            <person name="Klenk H.-P."/>
        </authorList>
    </citation>
    <scope>NUCLEOTIDE SEQUENCE [LARGE SCALE GENOMIC DNA]</scope>
    <source>
        <strain evidence="4 5">DSM 105498</strain>
    </source>
</reference>
<evidence type="ECO:0000313" key="4">
    <source>
        <dbReference type="EMBL" id="MBB3040849.1"/>
    </source>
</evidence>